<feature type="transmembrane region" description="Helical" evidence="2">
    <location>
        <begin position="114"/>
        <end position="135"/>
    </location>
</feature>
<dbReference type="Proteomes" id="UP001500483">
    <property type="component" value="Unassembled WGS sequence"/>
</dbReference>
<evidence type="ECO:0000313" key="3">
    <source>
        <dbReference type="EMBL" id="GAA3365054.1"/>
    </source>
</evidence>
<organism evidence="3 4">
    <name type="scientific">Saccharopolyspora gregorii</name>
    <dbReference type="NCBI Taxonomy" id="33914"/>
    <lineage>
        <taxon>Bacteria</taxon>
        <taxon>Bacillati</taxon>
        <taxon>Actinomycetota</taxon>
        <taxon>Actinomycetes</taxon>
        <taxon>Pseudonocardiales</taxon>
        <taxon>Pseudonocardiaceae</taxon>
        <taxon>Saccharopolyspora</taxon>
    </lineage>
</organism>
<comment type="caution">
    <text evidence="3">The sequence shown here is derived from an EMBL/GenBank/DDBJ whole genome shotgun (WGS) entry which is preliminary data.</text>
</comment>
<evidence type="ECO:0000256" key="2">
    <source>
        <dbReference type="SAM" id="Phobius"/>
    </source>
</evidence>
<keyword evidence="2" id="KW-0812">Transmembrane</keyword>
<gene>
    <name evidence="3" type="ORF">GCM10020366_63450</name>
</gene>
<reference evidence="4" key="1">
    <citation type="journal article" date="2019" name="Int. J. Syst. Evol. Microbiol.">
        <title>The Global Catalogue of Microorganisms (GCM) 10K type strain sequencing project: providing services to taxonomists for standard genome sequencing and annotation.</title>
        <authorList>
            <consortium name="The Broad Institute Genomics Platform"/>
            <consortium name="The Broad Institute Genome Sequencing Center for Infectious Disease"/>
            <person name="Wu L."/>
            <person name="Ma J."/>
        </authorList>
    </citation>
    <scope>NUCLEOTIDE SEQUENCE [LARGE SCALE GENOMIC DNA]</scope>
    <source>
        <strain evidence="4">JCM 9687</strain>
    </source>
</reference>
<accession>A0ABP6S144</accession>
<dbReference type="RefSeq" id="WP_258343853.1">
    <property type="nucleotide sequence ID" value="NZ_BAAAYK010000038.1"/>
</dbReference>
<feature type="transmembrane region" description="Helical" evidence="2">
    <location>
        <begin position="35"/>
        <end position="55"/>
    </location>
</feature>
<feature type="transmembrane region" description="Helical" evidence="2">
    <location>
        <begin position="141"/>
        <end position="169"/>
    </location>
</feature>
<dbReference type="EMBL" id="BAAAYK010000038">
    <property type="protein sequence ID" value="GAA3365054.1"/>
    <property type="molecule type" value="Genomic_DNA"/>
</dbReference>
<feature type="region of interest" description="Disordered" evidence="1">
    <location>
        <begin position="1"/>
        <end position="30"/>
    </location>
</feature>
<sequence>MTSPPDPRHGPQAPAAPPLGPPPEPAPPPARPGTVVAAFWLAVLAPLLVTALHAVGSVLARGFLADAVGADDPEVAAAVAGIGAVVFVVAVLVMVALTALWIAFGFALRAGRGWARVVLSTFAGIWVFYSVGGLVTGEPALAVPAGVVALGHAQSAVGLLAMLAFLVLVRLPASNRYFRPAGSGR</sequence>
<feature type="transmembrane region" description="Helical" evidence="2">
    <location>
        <begin position="75"/>
        <end position="102"/>
    </location>
</feature>
<keyword evidence="2" id="KW-1133">Transmembrane helix</keyword>
<proteinExistence type="predicted"/>
<keyword evidence="2" id="KW-0472">Membrane</keyword>
<evidence type="ECO:0000256" key="1">
    <source>
        <dbReference type="SAM" id="MobiDB-lite"/>
    </source>
</evidence>
<evidence type="ECO:0008006" key="5">
    <source>
        <dbReference type="Google" id="ProtNLM"/>
    </source>
</evidence>
<keyword evidence="4" id="KW-1185">Reference proteome</keyword>
<name>A0ABP6S144_9PSEU</name>
<feature type="compositionally biased region" description="Pro residues" evidence="1">
    <location>
        <begin position="14"/>
        <end position="30"/>
    </location>
</feature>
<evidence type="ECO:0000313" key="4">
    <source>
        <dbReference type="Proteomes" id="UP001500483"/>
    </source>
</evidence>
<protein>
    <recommendedName>
        <fullName evidence="5">DUF2569 domain-containing protein</fullName>
    </recommendedName>
</protein>